<reference evidence="3 4" key="1">
    <citation type="journal article" date="2023" name="Insect Mol. Biol.">
        <title>Genome sequencing provides insights into the evolution of gene families encoding plant cell wall-degrading enzymes in longhorned beetles.</title>
        <authorList>
            <person name="Shin N.R."/>
            <person name="Okamura Y."/>
            <person name="Kirsch R."/>
            <person name="Pauchet Y."/>
        </authorList>
    </citation>
    <scope>NUCLEOTIDE SEQUENCE [LARGE SCALE GENOMIC DNA]</scope>
    <source>
        <strain evidence="3">EAD_L_NR</strain>
    </source>
</reference>
<keyword evidence="1" id="KW-0175">Coiled coil</keyword>
<feature type="region of interest" description="Disordered" evidence="2">
    <location>
        <begin position="1"/>
        <end position="86"/>
    </location>
</feature>
<feature type="non-terminal residue" evidence="3">
    <location>
        <position position="1"/>
    </location>
</feature>
<dbReference type="EMBL" id="JANEYG010000661">
    <property type="protein sequence ID" value="KAJ8909304.1"/>
    <property type="molecule type" value="Genomic_DNA"/>
</dbReference>
<feature type="compositionally biased region" description="Polar residues" evidence="2">
    <location>
        <begin position="116"/>
        <end position="125"/>
    </location>
</feature>
<feature type="compositionally biased region" description="Basic and acidic residues" evidence="2">
    <location>
        <begin position="17"/>
        <end position="26"/>
    </location>
</feature>
<feature type="coiled-coil region" evidence="1">
    <location>
        <begin position="151"/>
        <end position="202"/>
    </location>
</feature>
<evidence type="ECO:0000256" key="1">
    <source>
        <dbReference type="SAM" id="Coils"/>
    </source>
</evidence>
<proteinExistence type="predicted"/>
<evidence type="ECO:0000256" key="2">
    <source>
        <dbReference type="SAM" id="MobiDB-lite"/>
    </source>
</evidence>
<comment type="caution">
    <text evidence="3">The sequence shown here is derived from an EMBL/GenBank/DDBJ whole genome shotgun (WGS) entry which is preliminary data.</text>
</comment>
<name>A0AAV8V4Z3_9CUCU</name>
<dbReference type="AlphaFoldDB" id="A0AAV8V4Z3"/>
<feature type="region of interest" description="Disordered" evidence="2">
    <location>
        <begin position="116"/>
        <end position="138"/>
    </location>
</feature>
<keyword evidence="4" id="KW-1185">Reference proteome</keyword>
<protein>
    <submittedName>
        <fullName evidence="3">Uncharacterized protein</fullName>
    </submittedName>
</protein>
<evidence type="ECO:0000313" key="4">
    <source>
        <dbReference type="Proteomes" id="UP001159042"/>
    </source>
</evidence>
<organism evidence="3 4">
    <name type="scientific">Exocentrus adspersus</name>
    <dbReference type="NCBI Taxonomy" id="1586481"/>
    <lineage>
        <taxon>Eukaryota</taxon>
        <taxon>Metazoa</taxon>
        <taxon>Ecdysozoa</taxon>
        <taxon>Arthropoda</taxon>
        <taxon>Hexapoda</taxon>
        <taxon>Insecta</taxon>
        <taxon>Pterygota</taxon>
        <taxon>Neoptera</taxon>
        <taxon>Endopterygota</taxon>
        <taxon>Coleoptera</taxon>
        <taxon>Polyphaga</taxon>
        <taxon>Cucujiformia</taxon>
        <taxon>Chrysomeloidea</taxon>
        <taxon>Cerambycidae</taxon>
        <taxon>Lamiinae</taxon>
        <taxon>Acanthocinini</taxon>
        <taxon>Exocentrus</taxon>
    </lineage>
</organism>
<evidence type="ECO:0000313" key="3">
    <source>
        <dbReference type="EMBL" id="KAJ8909304.1"/>
    </source>
</evidence>
<dbReference type="Proteomes" id="UP001159042">
    <property type="component" value="Unassembled WGS sequence"/>
</dbReference>
<accession>A0AAV8V4Z3</accession>
<gene>
    <name evidence="3" type="ORF">NQ315_013889</name>
</gene>
<sequence length="241" mass="27724">RHLSPPSATRLPPEARQAGEERREDTQPTGWSQDRRRPFEEPTPTGSSGWGRRAGEEEEKTEERQKIPPSRQGGARTVGDPSKGLHLPDLPVGVEFGIESTSTSVLHCLTSKQNVREAAQSTPATPSRRIQAASKSRKRKIATQRQGLLYLEEYDRNQNELKRREMELEERKLSLEERKLVLEEQKHRLTEEQAKKQLEIQEKMLYVLEKRTTADIEEHHALINIIKRQENCIESLLSKQP</sequence>